<dbReference type="PATRIC" id="fig|717774.3.peg.1931"/>
<proteinExistence type="predicted"/>
<organism evidence="1 2">
    <name type="scientific">Marinomonas mediterranea (strain ATCC 700492 / JCM 21426 / NBRC 103028 / MMB-1)</name>
    <dbReference type="NCBI Taxonomy" id="717774"/>
    <lineage>
        <taxon>Bacteria</taxon>
        <taxon>Pseudomonadati</taxon>
        <taxon>Pseudomonadota</taxon>
        <taxon>Gammaproteobacteria</taxon>
        <taxon>Oceanospirillales</taxon>
        <taxon>Oceanospirillaceae</taxon>
        <taxon>Marinomonas</taxon>
    </lineage>
</organism>
<keyword evidence="2" id="KW-1185">Reference proteome</keyword>
<dbReference type="EMBL" id="CP002583">
    <property type="protein sequence ID" value="ADZ91130.1"/>
    <property type="molecule type" value="Genomic_DNA"/>
</dbReference>
<evidence type="ECO:0000313" key="1">
    <source>
        <dbReference type="EMBL" id="ADZ91130.1"/>
    </source>
</evidence>
<dbReference type="AlphaFoldDB" id="F2K252"/>
<sequence>MKILPDEMLDQLSVLLEGFEQNAVESMVYVKRTQGWTPETIAARFSNIEPGLLKRYFQPRYSTVRPLHFIAAFSWITMLPMTSFYRGASVREEFRGMDSSAVEALINIGRMPHEQFDVVLKCIHLYLDDEGKHALDTLAQSLPPLTNNIDTEYAAPIVIDLKTFGDSYYRALAKYGKEFRSEHKLSKSTMAKVLGLSPYSYSVLEDEDNPQPLSILVGARMKLGFQLSDHFSFTQHMIEYSEFHKFRGEQHVRDMLLVDSLRRLPKKQKPYVIEIIKGVATAYANSLTA</sequence>
<dbReference type="KEGG" id="mme:Marme_1875"/>
<reference evidence="1 2" key="1">
    <citation type="journal article" date="2012" name="Stand. Genomic Sci.">
        <title>Complete genome sequence of the melanogenic marine bacterium Marinomonas mediterranea type strain (MMB-1(T)).</title>
        <authorList>
            <person name="Lucas-Elio P."/>
            <person name="Goodwin L."/>
            <person name="Woyke T."/>
            <person name="Pitluck S."/>
            <person name="Nolan M."/>
            <person name="Kyrpides N.C."/>
            <person name="Detter J.C."/>
            <person name="Copeland A."/>
            <person name="Teshima H."/>
            <person name="Bruce D."/>
            <person name="Detter C."/>
            <person name="Tapia R."/>
            <person name="Han S."/>
            <person name="Land M.L."/>
            <person name="Ivanova N."/>
            <person name="Mikhailova N."/>
            <person name="Johnston A.W."/>
            <person name="Sanchez-Amat A."/>
        </authorList>
    </citation>
    <scope>NUCLEOTIDE SEQUENCE [LARGE SCALE GENOMIC DNA]</scope>
    <source>
        <strain evidence="2">ATCC 700492 / JCM 21426 / NBRC 103028 / MMB-1</strain>
    </source>
</reference>
<name>F2K252_MARM1</name>
<dbReference type="HOGENOM" id="CLU_946460_0_0_6"/>
<gene>
    <name evidence="1" type="ordered locus">Marme_1875</name>
</gene>
<dbReference type="eggNOG" id="ENOG5033UK3">
    <property type="taxonomic scope" value="Bacteria"/>
</dbReference>
<dbReference type="RefSeq" id="WP_013661035.1">
    <property type="nucleotide sequence ID" value="NC_015276.1"/>
</dbReference>
<protein>
    <submittedName>
        <fullName evidence="1">Uncharacterized protein</fullName>
    </submittedName>
</protein>
<dbReference type="OrthoDB" id="5902200at2"/>
<accession>F2K252</accession>
<evidence type="ECO:0000313" key="2">
    <source>
        <dbReference type="Proteomes" id="UP000001062"/>
    </source>
</evidence>
<dbReference type="Proteomes" id="UP000001062">
    <property type="component" value="Chromosome"/>
</dbReference>